<gene>
    <name evidence="1" type="primary">NDAI0D01530</name>
    <name evidence="1" type="ordered locus">NDAI_0D01530</name>
</gene>
<dbReference type="RefSeq" id="XP_003669710.1">
    <property type="nucleotide sequence ID" value="XM_003669662.1"/>
</dbReference>
<keyword evidence="2" id="KW-1185">Reference proteome</keyword>
<protein>
    <submittedName>
        <fullName evidence="1">Uncharacterized protein</fullName>
    </submittedName>
</protein>
<dbReference type="EMBL" id="HE580270">
    <property type="protein sequence ID" value="CCD24467.1"/>
    <property type="molecule type" value="Genomic_DNA"/>
</dbReference>
<dbReference type="eggNOG" id="ENOG502S6VE">
    <property type="taxonomic scope" value="Eukaryota"/>
</dbReference>
<accession>G0W9K6</accession>
<dbReference type="GO" id="GO:0006397">
    <property type="term" value="P:mRNA processing"/>
    <property type="evidence" value="ECO:0007669"/>
    <property type="project" value="EnsemblFungi"/>
</dbReference>
<dbReference type="OrthoDB" id="4036068at2759"/>
<dbReference type="GeneID" id="11494971"/>
<organism evidence="1 2">
    <name type="scientific">Naumovozyma dairenensis (strain ATCC 10597 / BCRC 20456 / CBS 421 / NBRC 0211 / NRRL Y-12639)</name>
    <name type="common">Saccharomyces dairenensis</name>
    <dbReference type="NCBI Taxonomy" id="1071378"/>
    <lineage>
        <taxon>Eukaryota</taxon>
        <taxon>Fungi</taxon>
        <taxon>Dikarya</taxon>
        <taxon>Ascomycota</taxon>
        <taxon>Saccharomycotina</taxon>
        <taxon>Saccharomycetes</taxon>
        <taxon>Saccharomycetales</taxon>
        <taxon>Saccharomycetaceae</taxon>
        <taxon>Naumovozyma</taxon>
    </lineage>
</organism>
<dbReference type="AlphaFoldDB" id="G0W9K6"/>
<proteinExistence type="predicted"/>
<name>G0W9K6_NAUDC</name>
<dbReference type="HOGENOM" id="CLU_090080_0_0_1"/>
<evidence type="ECO:0000313" key="1">
    <source>
        <dbReference type="EMBL" id="CCD24467.1"/>
    </source>
</evidence>
<dbReference type="GO" id="GO:0017004">
    <property type="term" value="P:cytochrome complex assembly"/>
    <property type="evidence" value="ECO:0007669"/>
    <property type="project" value="EnsemblFungi"/>
</dbReference>
<reference evidence="1 2" key="1">
    <citation type="journal article" date="2011" name="Proc. Natl. Acad. Sci. U.S.A.">
        <title>Evolutionary erosion of yeast sex chromosomes by mating-type switching accidents.</title>
        <authorList>
            <person name="Gordon J.L."/>
            <person name="Armisen D."/>
            <person name="Proux-Wera E."/>
            <person name="Oheigeartaigh S.S."/>
            <person name="Byrne K.P."/>
            <person name="Wolfe K.H."/>
        </authorList>
    </citation>
    <scope>NUCLEOTIDE SEQUENCE [LARGE SCALE GENOMIC DNA]</scope>
    <source>
        <strain evidence="2">ATCC 10597 / BCRC 20456 / CBS 421 / NBRC 0211 / NRRL Y-12639</strain>
    </source>
</reference>
<dbReference type="Proteomes" id="UP000000689">
    <property type="component" value="Chromosome 4"/>
</dbReference>
<dbReference type="KEGG" id="ndi:NDAI_0D01530"/>
<dbReference type="OMA" id="DYYWNLF"/>
<evidence type="ECO:0000313" key="2">
    <source>
        <dbReference type="Proteomes" id="UP000000689"/>
    </source>
</evidence>
<sequence length="242" mass="28758">MPKIPFTTSFKQKNRVLFKGVKVPKFVQWSERNQKNDFQHLERQIEKDIAFKRYTTYLSEFNTFFIFTWRTKEDYILNKDYYWNLFFRKGFNSGSLNSKIGSLFLSQRLNNTVFQKCLKIDFLKPRTEYRLFLQNNTDVEGLEEVINYTQTNRDLQLHCVGMNVNPHAKSPMLGTLKYIQPLLEESNNLYKNIDYLKLLEIAKMQPSDEPGKVKIKYLLQLLAKSKLSSPKLVDDGRYLIFC</sequence>
<dbReference type="GO" id="GO:0048255">
    <property type="term" value="P:mRNA stabilization"/>
    <property type="evidence" value="ECO:0007669"/>
    <property type="project" value="EnsemblFungi"/>
</dbReference>